<dbReference type="OrthoDB" id="143110at2"/>
<dbReference type="InterPro" id="IPR050832">
    <property type="entry name" value="Bact_Acetyltransf"/>
</dbReference>
<dbReference type="CDD" id="cd04301">
    <property type="entry name" value="NAT_SF"/>
    <property type="match status" value="1"/>
</dbReference>
<dbReference type="Proteomes" id="UP000006265">
    <property type="component" value="Unassembled WGS sequence"/>
</dbReference>
<comment type="caution">
    <text evidence="3">The sequence shown here is derived from an EMBL/GenBank/DDBJ whole genome shotgun (WGS) entry which is preliminary data.</text>
</comment>
<reference evidence="3 4" key="1">
    <citation type="journal article" date="2012" name="J. Bacteriol.">
        <title>Genome sequence of Mycobacterium hassiacum DSM 44199, a rare source of heat-stable mycobacterial proteins.</title>
        <authorList>
            <person name="Tiago I."/>
            <person name="Maranha A."/>
            <person name="Mendes V."/>
            <person name="Alarico S."/>
            <person name="Moynihan P.J."/>
            <person name="Clarke A.J."/>
            <person name="Macedo-Ribeiro S."/>
            <person name="Pereira P.J."/>
            <person name="Empadinhas N."/>
        </authorList>
    </citation>
    <scope>NUCLEOTIDE SEQUENCE [LARGE SCALE GENOMIC DNA]</scope>
    <source>
        <strain evidence="4">DSM 44199 / CIP 105218 / JCM 12690 / 3849</strain>
    </source>
</reference>
<evidence type="ECO:0000256" key="2">
    <source>
        <dbReference type="ARBA" id="ARBA00023315"/>
    </source>
</evidence>
<evidence type="ECO:0000256" key="1">
    <source>
        <dbReference type="ARBA" id="ARBA00022679"/>
    </source>
</evidence>
<evidence type="ECO:0000313" key="3">
    <source>
        <dbReference type="EMBL" id="EKF24166.1"/>
    </source>
</evidence>
<dbReference type="RefSeq" id="WP_005626928.1">
    <property type="nucleotide sequence ID" value="NZ_AMRA01000046.1"/>
</dbReference>
<dbReference type="SUPFAM" id="SSF55729">
    <property type="entry name" value="Acyl-CoA N-acyltransferases (Nat)"/>
    <property type="match status" value="1"/>
</dbReference>
<gene>
    <name evidence="3" type="ORF">C731_1926</name>
</gene>
<dbReference type="InterPro" id="IPR000182">
    <property type="entry name" value="GNAT_dom"/>
</dbReference>
<protein>
    <submittedName>
        <fullName evidence="3">Acetyltransferase family protein</fullName>
    </submittedName>
</protein>
<dbReference type="GO" id="GO:0016747">
    <property type="term" value="F:acyltransferase activity, transferring groups other than amino-acyl groups"/>
    <property type="evidence" value="ECO:0007669"/>
    <property type="project" value="InterPro"/>
</dbReference>
<name>K5BGN4_MYCHD</name>
<dbReference type="PROSITE" id="PS51186">
    <property type="entry name" value="GNAT"/>
    <property type="match status" value="1"/>
</dbReference>
<dbReference type="InterPro" id="IPR016181">
    <property type="entry name" value="Acyl_CoA_acyltransferase"/>
</dbReference>
<dbReference type="PANTHER" id="PTHR43877">
    <property type="entry name" value="AMINOALKYLPHOSPHONATE N-ACETYLTRANSFERASE-RELATED-RELATED"/>
    <property type="match status" value="1"/>
</dbReference>
<sequence>MERLGARIEIVPAAADDAAALADVAARTFPLACPDSVSADDIAAFLDENLSEERFRSYLADPARVVLIARSEGRIIGYAMLIDGPGADEQVHRAVTARPTAELSKIYVLPDHHGGGAAAGLMTGALRAAAARGARSVWLGVNQRNARAQRFYTKQGFTVCGTRSFRLGGHLESDYVMERPLNDPGT</sequence>
<dbReference type="AlphaFoldDB" id="K5BGN4"/>
<dbReference type="Gene3D" id="3.40.630.30">
    <property type="match status" value="1"/>
</dbReference>
<dbReference type="EMBL" id="AMRA01000046">
    <property type="protein sequence ID" value="EKF24166.1"/>
    <property type="molecule type" value="Genomic_DNA"/>
</dbReference>
<dbReference type="PATRIC" id="fig|1122247.3.peg.1856"/>
<evidence type="ECO:0000313" key="4">
    <source>
        <dbReference type="Proteomes" id="UP000006265"/>
    </source>
</evidence>
<organism evidence="3 4">
    <name type="scientific">Mycolicibacterium hassiacum (strain DSM 44199 / CIP 105218 / JCM 12690 / 3849)</name>
    <name type="common">Mycobacterium hassiacum</name>
    <dbReference type="NCBI Taxonomy" id="1122247"/>
    <lineage>
        <taxon>Bacteria</taxon>
        <taxon>Bacillati</taxon>
        <taxon>Actinomycetota</taxon>
        <taxon>Actinomycetes</taxon>
        <taxon>Mycobacteriales</taxon>
        <taxon>Mycobacteriaceae</taxon>
        <taxon>Mycolicibacterium</taxon>
    </lineage>
</organism>
<keyword evidence="4" id="KW-1185">Reference proteome</keyword>
<dbReference type="Pfam" id="PF00583">
    <property type="entry name" value="Acetyltransf_1"/>
    <property type="match status" value="1"/>
</dbReference>
<accession>K5BGN4</accession>
<keyword evidence="1 3" id="KW-0808">Transferase</keyword>
<dbReference type="STRING" id="1122247.GCA_000379865_04721"/>
<keyword evidence="2" id="KW-0012">Acyltransferase</keyword>
<proteinExistence type="predicted"/>
<dbReference type="eggNOG" id="COG0456">
    <property type="taxonomic scope" value="Bacteria"/>
</dbReference>